<dbReference type="PANTHER" id="PTHR21198">
    <property type="entry name" value="GLUTAMATE RACEMASE"/>
    <property type="match status" value="1"/>
</dbReference>
<evidence type="ECO:0000256" key="2">
    <source>
        <dbReference type="ARBA" id="ARBA00023235"/>
    </source>
</evidence>
<dbReference type="Proteomes" id="UP000217561">
    <property type="component" value="Unassembled WGS sequence"/>
</dbReference>
<protein>
    <submittedName>
        <fullName evidence="3">Aspartate racemase</fullName>
    </submittedName>
</protein>
<dbReference type="SUPFAM" id="SSF53681">
    <property type="entry name" value="Aspartate/glutamate racemase"/>
    <property type="match status" value="2"/>
</dbReference>
<organism evidence="3 4">
    <name type="scientific">Salimicrobium humidisoli</name>
    <dbReference type="NCBI Taxonomy" id="2029857"/>
    <lineage>
        <taxon>Bacteria</taxon>
        <taxon>Bacillati</taxon>
        <taxon>Bacillota</taxon>
        <taxon>Bacilli</taxon>
        <taxon>Bacillales</taxon>
        <taxon>Bacillaceae</taxon>
        <taxon>Salimicrobium</taxon>
    </lineage>
</organism>
<dbReference type="InterPro" id="IPR004380">
    <property type="entry name" value="Asp_race"/>
</dbReference>
<dbReference type="RefSeq" id="WP_095821326.1">
    <property type="nucleotide sequence ID" value="NZ_NSGH01000003.1"/>
</dbReference>
<comment type="caution">
    <text evidence="3">The sequence shown here is derived from an EMBL/GenBank/DDBJ whole genome shotgun (WGS) entry which is preliminary data.</text>
</comment>
<keyword evidence="4" id="KW-1185">Reference proteome</keyword>
<comment type="similarity">
    <text evidence="1">Belongs to the aspartate/glutamate racemases family.</text>
</comment>
<proteinExistence type="inferred from homology"/>
<evidence type="ECO:0000313" key="3">
    <source>
        <dbReference type="EMBL" id="PBB06645.1"/>
    </source>
</evidence>
<dbReference type="EMBL" id="NSGH01000003">
    <property type="protein sequence ID" value="PBB06645.1"/>
    <property type="molecule type" value="Genomic_DNA"/>
</dbReference>
<sequence>MEYKLGVIGGMGSEATSYFFKEVVAHTEVKKDQDHIDTVILNHASLPDRTEAILTGDDEEFINRIVQDVQLLEKINVQNIAIPCNTTHYFYNIIQEETSVPIIHMPKESVASAVSNFDDVKKIGIMATTGTIRTGIYRKECEEMGVELVAPSEAGQEDVMSLIYDEIKQGLPGDRSKFDRAYQELMAAGSDVIILACTELSVFGEKNELYPNCLDAMEVLVKEVIARSEEYQEAL</sequence>
<reference evidence="3 4" key="1">
    <citation type="submission" date="2017-08" db="EMBL/GenBank/DDBJ databases">
        <title>Salimicrobium alkalisoli sp. nov., isolated from saline alkaline soil.</title>
        <authorList>
            <person name="Zhang G."/>
            <person name="Xiong Q."/>
        </authorList>
    </citation>
    <scope>NUCLEOTIDE SEQUENCE [LARGE SCALE GENOMIC DNA]</scope>
    <source>
        <strain evidence="3 4">WN024</strain>
    </source>
</reference>
<dbReference type="Pfam" id="PF01177">
    <property type="entry name" value="Asp_Glu_race"/>
    <property type="match status" value="1"/>
</dbReference>
<evidence type="ECO:0000256" key="1">
    <source>
        <dbReference type="ARBA" id="ARBA00007847"/>
    </source>
</evidence>
<accession>A0ABX4HUP3</accession>
<dbReference type="Gene3D" id="3.40.50.1860">
    <property type="match status" value="2"/>
</dbReference>
<dbReference type="InterPro" id="IPR001920">
    <property type="entry name" value="Asp/Glu_race"/>
</dbReference>
<name>A0ABX4HUP3_9BACI</name>
<keyword evidence="2" id="KW-0413">Isomerase</keyword>
<dbReference type="InterPro" id="IPR015942">
    <property type="entry name" value="Asp/Glu/hydantoin_racemase"/>
</dbReference>
<evidence type="ECO:0000313" key="4">
    <source>
        <dbReference type="Proteomes" id="UP000217561"/>
    </source>
</evidence>
<gene>
    <name evidence="3" type="ORF">CKW00_03065</name>
</gene>
<dbReference type="PANTHER" id="PTHR21198:SF7">
    <property type="entry name" value="ASPARTATE-GLUTAMATE RACEMASE FAMILY"/>
    <property type="match status" value="1"/>
</dbReference>
<dbReference type="NCBIfam" id="TIGR00035">
    <property type="entry name" value="asp_race"/>
    <property type="match status" value="1"/>
</dbReference>